<accession>B0MW29</accession>
<reference evidence="1" key="2">
    <citation type="submission" date="2013-09" db="EMBL/GenBank/DDBJ databases">
        <title>Draft genome sequence of Alistipes putredinis (DSM 17216).</title>
        <authorList>
            <person name="Sudarsanam P."/>
            <person name="Ley R."/>
            <person name="Guruge J."/>
            <person name="Turnbaugh P.J."/>
            <person name="Mahowald M."/>
            <person name="Liep D."/>
            <person name="Gordon J."/>
        </authorList>
    </citation>
    <scope>NUCLEOTIDE SEQUENCE</scope>
    <source>
        <strain evidence="1">DSM 17216</strain>
    </source>
</reference>
<comment type="caution">
    <text evidence="1">The sequence shown here is derived from an EMBL/GenBank/DDBJ whole genome shotgun (WGS) entry which is preliminary data.</text>
</comment>
<evidence type="ECO:0000313" key="2">
    <source>
        <dbReference type="Proteomes" id="UP000005819"/>
    </source>
</evidence>
<dbReference type="AlphaFoldDB" id="B0MW29"/>
<dbReference type="Proteomes" id="UP000005819">
    <property type="component" value="Unassembled WGS sequence"/>
</dbReference>
<reference evidence="1" key="1">
    <citation type="submission" date="2007-10" db="EMBL/GenBank/DDBJ databases">
        <authorList>
            <person name="Fulton L."/>
            <person name="Clifton S."/>
            <person name="Fulton B."/>
            <person name="Xu J."/>
            <person name="Minx P."/>
            <person name="Pepin K.H."/>
            <person name="Johnson M."/>
            <person name="Thiruvilangam P."/>
            <person name="Bhonagiri V."/>
            <person name="Nash W.E."/>
            <person name="Mardis E.R."/>
            <person name="Wilson R.K."/>
        </authorList>
    </citation>
    <scope>NUCLEOTIDE SEQUENCE [LARGE SCALE GENOMIC DNA]</scope>
    <source>
        <strain evidence="1">DSM 17216</strain>
    </source>
</reference>
<keyword evidence="2" id="KW-1185">Reference proteome</keyword>
<gene>
    <name evidence="1" type="ORF">ALIPUT_01323</name>
</gene>
<dbReference type="CDD" id="cd13120">
    <property type="entry name" value="BF2867_like_N"/>
    <property type="match status" value="1"/>
</dbReference>
<dbReference type="HOGENOM" id="CLU_421906_0_0_10"/>
<protein>
    <submittedName>
        <fullName evidence="1">Uncharacterized protein</fullName>
    </submittedName>
</protein>
<proteinExistence type="predicted"/>
<dbReference type="EMBL" id="ABFK02000018">
    <property type="protein sequence ID" value="EDS03497.1"/>
    <property type="molecule type" value="Genomic_DNA"/>
</dbReference>
<name>B0MW29_9BACT</name>
<organism evidence="1 2">
    <name type="scientific">Alistipes putredinis DSM 17216</name>
    <dbReference type="NCBI Taxonomy" id="445970"/>
    <lineage>
        <taxon>Bacteria</taxon>
        <taxon>Pseudomonadati</taxon>
        <taxon>Bacteroidota</taxon>
        <taxon>Bacteroidia</taxon>
        <taxon>Bacteroidales</taxon>
        <taxon>Rikenellaceae</taxon>
        <taxon>Alistipes</taxon>
    </lineage>
</organism>
<evidence type="ECO:0000313" key="1">
    <source>
        <dbReference type="EMBL" id="EDS03497.1"/>
    </source>
</evidence>
<sequence>MTLTVTAEKETTRTYVDENNKIHWSETGERIGVFYAKESDAGVLRYATTADDYTVKDNGAAVFSLMADSEYAGYFWAFYPGMETSAGITLTEVPLVIPAQQTPTETSFDPQADLLISKYVVTAVDNTVNFSFHRVVAFAKMRLQGVAPGEKISSITLVAPGTKLAGSCTANLLNGSVNYAPADDSAAETLTLAMNGREASGEDLVWFSVMPADLSGKKLTVEVVTETNIYRKEIDFTNKTLKFEAARVSEFIISGLTPVKRDVYKLMTRTSELKFGDKIVIGRNNFSGETRLMSKNKFSTSLEPRWYASTDELVVVDESLQIMDLSSDTQIITLKEGYDRTTFSMETAEGYLNAGVNTEDELMMDVQSDVTKAASWTISCDGGIARIYSADKTTRALSGSSSTSYFNLTTSPGNVYIYYCSMGGSSAPLTALPTPTGLSATASGKTVTVAWNPVDGAASYDVTCGTEVKQGVLEATVEFEMAEYAVQYNVSVIANPADPETNTSSLAATTTVSTEADPNAGQVANTALFDFATMAASPEKPDSPDGVMTEDGCLMILTRGSWQSEGLGVFLGSGKTISIEGQNGKQITQIVMTPGTGKDIKIGSWSTDLYEGIYDESSYTWKQGEGPARYVEFETSAASTIARIEVTYE</sequence>